<accession>A0A2G2VVH5</accession>
<name>A0A2G2VVH5_CAPBA</name>
<organism evidence="1 2">
    <name type="scientific">Capsicum baccatum</name>
    <name type="common">Peruvian pepper</name>
    <dbReference type="NCBI Taxonomy" id="33114"/>
    <lineage>
        <taxon>Eukaryota</taxon>
        <taxon>Viridiplantae</taxon>
        <taxon>Streptophyta</taxon>
        <taxon>Embryophyta</taxon>
        <taxon>Tracheophyta</taxon>
        <taxon>Spermatophyta</taxon>
        <taxon>Magnoliopsida</taxon>
        <taxon>eudicotyledons</taxon>
        <taxon>Gunneridae</taxon>
        <taxon>Pentapetalae</taxon>
        <taxon>asterids</taxon>
        <taxon>lamiids</taxon>
        <taxon>Solanales</taxon>
        <taxon>Solanaceae</taxon>
        <taxon>Solanoideae</taxon>
        <taxon>Capsiceae</taxon>
        <taxon>Capsicum</taxon>
    </lineage>
</organism>
<keyword evidence="2" id="KW-1185">Reference proteome</keyword>
<protein>
    <submittedName>
        <fullName evidence="1">Uncharacterized protein</fullName>
    </submittedName>
</protein>
<proteinExistence type="predicted"/>
<evidence type="ECO:0000313" key="1">
    <source>
        <dbReference type="EMBL" id="PHT36990.1"/>
    </source>
</evidence>
<dbReference type="OrthoDB" id="8062037at2759"/>
<reference evidence="2" key="2">
    <citation type="journal article" date="2017" name="J. Anim. Genet.">
        <title>Multiple reference genome sequences of hot pepper reveal the massive evolution of plant disease resistance genes by retroduplication.</title>
        <authorList>
            <person name="Kim S."/>
            <person name="Park J."/>
            <person name="Yeom S.-I."/>
            <person name="Kim Y.-M."/>
            <person name="Seo E."/>
            <person name="Kim K.-T."/>
            <person name="Kim M.-S."/>
            <person name="Lee J.M."/>
            <person name="Cheong K."/>
            <person name="Shin H.-S."/>
            <person name="Kim S.-B."/>
            <person name="Han K."/>
            <person name="Lee J."/>
            <person name="Park M."/>
            <person name="Lee H.-A."/>
            <person name="Lee H.-Y."/>
            <person name="Lee Y."/>
            <person name="Oh S."/>
            <person name="Lee J.H."/>
            <person name="Choi E."/>
            <person name="Choi E."/>
            <person name="Lee S.E."/>
            <person name="Jeon J."/>
            <person name="Kim H."/>
            <person name="Choi G."/>
            <person name="Song H."/>
            <person name="Lee J."/>
            <person name="Lee S.-C."/>
            <person name="Kwon J.-K."/>
            <person name="Lee H.-Y."/>
            <person name="Koo N."/>
            <person name="Hong Y."/>
            <person name="Kim R.W."/>
            <person name="Kang W.-H."/>
            <person name="Huh J.H."/>
            <person name="Kang B.-C."/>
            <person name="Yang T.-J."/>
            <person name="Lee Y.-H."/>
            <person name="Bennetzen J.L."/>
            <person name="Choi D."/>
        </authorList>
    </citation>
    <scope>NUCLEOTIDE SEQUENCE [LARGE SCALE GENOMIC DNA]</scope>
    <source>
        <strain evidence="2">cv. PBC81</strain>
    </source>
</reference>
<sequence length="87" mass="10209">MMMMVGSLMEKPSTPLRLWIGGYALQCLLHVGFIWVEFQRRSFDDFDDVNFDGVSPFSLFHSREVVYFFVKDKTLLVVDLLHVTLYL</sequence>
<gene>
    <name evidence="1" type="ORF">CQW23_24690</name>
</gene>
<comment type="caution">
    <text evidence="1">The sequence shown here is derived from an EMBL/GenBank/DDBJ whole genome shotgun (WGS) entry which is preliminary data.</text>
</comment>
<dbReference type="EMBL" id="MLFT02000010">
    <property type="protein sequence ID" value="PHT36990.1"/>
    <property type="molecule type" value="Genomic_DNA"/>
</dbReference>
<reference evidence="1 2" key="1">
    <citation type="journal article" date="2017" name="Genome Biol.">
        <title>New reference genome sequences of hot pepper reveal the massive evolution of plant disease-resistance genes by retroduplication.</title>
        <authorList>
            <person name="Kim S."/>
            <person name="Park J."/>
            <person name="Yeom S.I."/>
            <person name="Kim Y.M."/>
            <person name="Seo E."/>
            <person name="Kim K.T."/>
            <person name="Kim M.S."/>
            <person name="Lee J.M."/>
            <person name="Cheong K."/>
            <person name="Shin H.S."/>
            <person name="Kim S.B."/>
            <person name="Han K."/>
            <person name="Lee J."/>
            <person name="Park M."/>
            <person name="Lee H.A."/>
            <person name="Lee H.Y."/>
            <person name="Lee Y."/>
            <person name="Oh S."/>
            <person name="Lee J.H."/>
            <person name="Choi E."/>
            <person name="Choi E."/>
            <person name="Lee S.E."/>
            <person name="Jeon J."/>
            <person name="Kim H."/>
            <person name="Choi G."/>
            <person name="Song H."/>
            <person name="Lee J."/>
            <person name="Lee S.C."/>
            <person name="Kwon J.K."/>
            <person name="Lee H.Y."/>
            <person name="Koo N."/>
            <person name="Hong Y."/>
            <person name="Kim R.W."/>
            <person name="Kang W.H."/>
            <person name="Huh J.H."/>
            <person name="Kang B.C."/>
            <person name="Yang T.J."/>
            <person name="Lee Y.H."/>
            <person name="Bennetzen J.L."/>
            <person name="Choi D."/>
        </authorList>
    </citation>
    <scope>NUCLEOTIDE SEQUENCE [LARGE SCALE GENOMIC DNA]</scope>
    <source>
        <strain evidence="2">cv. PBC81</strain>
    </source>
</reference>
<dbReference type="AlphaFoldDB" id="A0A2G2VVH5"/>
<dbReference type="STRING" id="33114.A0A2G2VVH5"/>
<evidence type="ECO:0000313" key="2">
    <source>
        <dbReference type="Proteomes" id="UP000224567"/>
    </source>
</evidence>
<dbReference type="Proteomes" id="UP000224567">
    <property type="component" value="Unassembled WGS sequence"/>
</dbReference>